<evidence type="ECO:0000313" key="1">
    <source>
        <dbReference type="EMBL" id="KAJ1932082.1"/>
    </source>
</evidence>
<comment type="caution">
    <text evidence="1">The sequence shown here is derived from an EMBL/GenBank/DDBJ whole genome shotgun (WGS) entry which is preliminary data.</text>
</comment>
<sequence length="351" mass="39453">MFMVNGQSIWSELPLPAWLMSATKGPRIGTDAEYAEFVLTAVSRHWQKLSESGQATAASILSSQTCIRTTDGRMLAPPQTYFRTANLFGNLPVVDEKLERTLREPFLTAIGVCKRVELQMVFDRLGSELNWDYVQLLKYLVSVKSSLSNQDMSKLRGTKLFPAVGEPAVHYMARDLLAPSDENIALKQPVLLWPNKFRNTSDEAVLLFDLGLRKHPACRTLLQIAASAPIDQTAGNGDAKDNLRTIALEYFIEHYSTIYMAEYMAALRLQKDRFLPAFKPDDGGAKQAKRILCMPNECYANPGCEVFGFAVLERRWRRENERFGVLPDPFISACISRLSSEPPKTHAEAKQ</sequence>
<protein>
    <submittedName>
        <fullName evidence="1">Uncharacterized protein</fullName>
    </submittedName>
</protein>
<dbReference type="EMBL" id="JANBPW010005693">
    <property type="protein sequence ID" value="KAJ1932082.1"/>
    <property type="molecule type" value="Genomic_DNA"/>
</dbReference>
<accession>A0ACC1IZY7</accession>
<reference evidence="1" key="1">
    <citation type="submission" date="2022-07" db="EMBL/GenBank/DDBJ databases">
        <title>Phylogenomic reconstructions and comparative analyses of Kickxellomycotina fungi.</title>
        <authorList>
            <person name="Reynolds N.K."/>
            <person name="Stajich J.E."/>
            <person name="Barry K."/>
            <person name="Grigoriev I.V."/>
            <person name="Crous P."/>
            <person name="Smith M.E."/>
        </authorList>
    </citation>
    <scope>NUCLEOTIDE SEQUENCE</scope>
    <source>
        <strain evidence="1">NRRL 5244</strain>
    </source>
</reference>
<name>A0ACC1IZY7_9FUNG</name>
<keyword evidence="2" id="KW-1185">Reference proteome</keyword>
<evidence type="ECO:0000313" key="2">
    <source>
        <dbReference type="Proteomes" id="UP001150603"/>
    </source>
</evidence>
<gene>
    <name evidence="1" type="ORF">FBU59_006489</name>
</gene>
<dbReference type="Proteomes" id="UP001150603">
    <property type="component" value="Unassembled WGS sequence"/>
</dbReference>
<proteinExistence type="predicted"/>
<feature type="non-terminal residue" evidence="1">
    <location>
        <position position="351"/>
    </location>
</feature>
<organism evidence="1 2">
    <name type="scientific">Linderina macrospora</name>
    <dbReference type="NCBI Taxonomy" id="4868"/>
    <lineage>
        <taxon>Eukaryota</taxon>
        <taxon>Fungi</taxon>
        <taxon>Fungi incertae sedis</taxon>
        <taxon>Zoopagomycota</taxon>
        <taxon>Kickxellomycotina</taxon>
        <taxon>Kickxellomycetes</taxon>
        <taxon>Kickxellales</taxon>
        <taxon>Kickxellaceae</taxon>
        <taxon>Linderina</taxon>
    </lineage>
</organism>